<keyword evidence="2" id="KW-0378">Hydrolase</keyword>
<keyword evidence="1" id="KW-0472">Membrane</keyword>
<evidence type="ECO:0000313" key="3">
    <source>
        <dbReference type="Proteomes" id="UP000298358"/>
    </source>
</evidence>
<dbReference type="GO" id="GO:0008237">
    <property type="term" value="F:metallopeptidase activity"/>
    <property type="evidence" value="ECO:0007669"/>
    <property type="project" value="UniProtKB-KW"/>
</dbReference>
<comment type="caution">
    <text evidence="2">The sequence shown here is derived from an EMBL/GenBank/DDBJ whole genome shotgun (WGS) entry which is preliminary data.</text>
</comment>
<evidence type="ECO:0000256" key="1">
    <source>
        <dbReference type="SAM" id="Phobius"/>
    </source>
</evidence>
<feature type="transmembrane region" description="Helical" evidence="1">
    <location>
        <begin position="225"/>
        <end position="245"/>
    </location>
</feature>
<feature type="transmembrane region" description="Helical" evidence="1">
    <location>
        <begin position="86"/>
        <end position="111"/>
    </location>
</feature>
<dbReference type="AlphaFoldDB" id="A0A4Y9FW36"/>
<reference evidence="2 3" key="1">
    <citation type="submission" date="2019-03" db="EMBL/GenBank/DDBJ databases">
        <title>Diversity of the mouse oral microbiome.</title>
        <authorList>
            <person name="Joseph S."/>
            <person name="Aduse-Opoku J."/>
            <person name="Curtis M."/>
            <person name="Wade W."/>
            <person name="Hashim A."/>
        </authorList>
    </citation>
    <scope>NUCLEOTIDE SEQUENCE [LARGE SCALE GENOMIC DNA]</scope>
    <source>
        <strain evidence="2 3">P1012</strain>
    </source>
</reference>
<dbReference type="GO" id="GO:0006508">
    <property type="term" value="P:proteolysis"/>
    <property type="evidence" value="ECO:0007669"/>
    <property type="project" value="UniProtKB-KW"/>
</dbReference>
<dbReference type="OrthoDB" id="9785431at2"/>
<feature type="transmembrane region" description="Helical" evidence="1">
    <location>
        <begin position="153"/>
        <end position="174"/>
    </location>
</feature>
<evidence type="ECO:0000313" key="2">
    <source>
        <dbReference type="EMBL" id="TFU33539.1"/>
    </source>
</evidence>
<gene>
    <name evidence="2" type="ORF">E4U02_05415</name>
</gene>
<keyword evidence="1" id="KW-0812">Transmembrane</keyword>
<name>A0A4Y9FW36_9MICO</name>
<feature type="transmembrane region" description="Helical" evidence="1">
    <location>
        <begin position="257"/>
        <end position="278"/>
    </location>
</feature>
<keyword evidence="2" id="KW-0645">Protease</keyword>
<dbReference type="Pfam" id="PF13367">
    <property type="entry name" value="PrsW-protease"/>
    <property type="match status" value="1"/>
</dbReference>
<keyword evidence="1" id="KW-1133">Transmembrane helix</keyword>
<feature type="transmembrane region" description="Helical" evidence="1">
    <location>
        <begin position="51"/>
        <end position="74"/>
    </location>
</feature>
<feature type="transmembrane region" description="Helical" evidence="1">
    <location>
        <begin position="194"/>
        <end position="213"/>
    </location>
</feature>
<feature type="transmembrane region" description="Helical" evidence="1">
    <location>
        <begin position="25"/>
        <end position="45"/>
    </location>
</feature>
<dbReference type="PANTHER" id="PTHR36844:SF1">
    <property type="entry name" value="PROTEASE PRSW"/>
    <property type="match status" value="1"/>
</dbReference>
<dbReference type="EMBL" id="SPQB01000008">
    <property type="protein sequence ID" value="TFU33539.1"/>
    <property type="molecule type" value="Genomic_DNA"/>
</dbReference>
<dbReference type="Proteomes" id="UP000298358">
    <property type="component" value="Unassembled WGS sequence"/>
</dbReference>
<protein>
    <submittedName>
        <fullName evidence="2">PrsW family intramembrane metalloprotease</fullName>
    </submittedName>
</protein>
<dbReference type="InterPro" id="IPR026898">
    <property type="entry name" value="PrsW"/>
</dbReference>
<sequence length="377" mass="40551">MGAAIAPAPPAVQALPVASPRGRRVWVWLWPVLGLLLLLLIAYFVTFLGPFASLVGLVAALIPYAVVIATVVLIDRWEPEPKGLVFFALAWGGIASIAFTLLFDLALTFVLPERNDFFSAVIQAPLVEEGFKGLGLLLVFWMGRRAFDGPVDGVVYGAMIGAGFAFTENIQYFAISTIEGGAASLGFTFFLRAILSPFAHAMFTACTGFALGLAARRGMKAGRAIGLAAVGYIAAVLLHALWNGASFVVGGGLFEFLGYYFVLQVPIFALFVWGIVMLRREEARLTRERLGDYAAAGWFTPQEVDMLATPAGRRTGRAWAATLPGGRSKLMTTFIRDAAALAAARQRAISGRDPQAAHDEHVLLARITTTRQALLSR</sequence>
<dbReference type="PANTHER" id="PTHR36844">
    <property type="entry name" value="PROTEASE PRSW"/>
    <property type="match status" value="1"/>
</dbReference>
<accession>A0A4Y9FW36</accession>
<proteinExistence type="predicted"/>
<feature type="transmembrane region" description="Helical" evidence="1">
    <location>
        <begin position="117"/>
        <end position="141"/>
    </location>
</feature>
<keyword evidence="2" id="KW-0482">Metalloprotease</keyword>
<organism evidence="2 3">
    <name type="scientific">Microbacterium paludicola</name>
    <dbReference type="NCBI Taxonomy" id="300019"/>
    <lineage>
        <taxon>Bacteria</taxon>
        <taxon>Bacillati</taxon>
        <taxon>Actinomycetota</taxon>
        <taxon>Actinomycetes</taxon>
        <taxon>Micrococcales</taxon>
        <taxon>Microbacteriaceae</taxon>
        <taxon>Microbacterium</taxon>
    </lineage>
</organism>
<keyword evidence="3" id="KW-1185">Reference proteome</keyword>